<keyword evidence="4" id="KW-1185">Reference proteome</keyword>
<protein>
    <submittedName>
        <fullName evidence="2">Conserved uncharacterized protein</fullName>
    </submittedName>
</protein>
<evidence type="ECO:0000256" key="1">
    <source>
        <dbReference type="SAM" id="Phobius"/>
    </source>
</evidence>
<proteinExistence type="predicted"/>
<gene>
    <name evidence="2" type="ordered locus">STAUR_8116</name>
    <name evidence="3" type="ORF">STIAU_3291</name>
</gene>
<name>Q099Q6_STIAD</name>
<accession>Q099Q6</accession>
<dbReference type="eggNOG" id="ENOG5030BZA">
    <property type="taxonomic scope" value="Bacteria"/>
</dbReference>
<evidence type="ECO:0000313" key="3">
    <source>
        <dbReference type="EMBL" id="EAU68444.1"/>
    </source>
</evidence>
<evidence type="ECO:0000313" key="4">
    <source>
        <dbReference type="Proteomes" id="UP000001351"/>
    </source>
</evidence>
<keyword evidence="1" id="KW-0472">Membrane</keyword>
<sequence>MPPVEPSVKPTSTDTVAAPAAAPKPSLLERFKLLVVEYGPLAIIINFALLFLTVAGFFVAIQLGFQAEGSGATAGSLAAAYAASQVVKPFRFAAVFALTPLVGRIPGVARWLQRNRPPEPRA</sequence>
<dbReference type="EMBL" id="AAMD01000017">
    <property type="protein sequence ID" value="EAU68444.1"/>
    <property type="molecule type" value="Genomic_DNA"/>
</dbReference>
<feature type="transmembrane region" description="Helical" evidence="1">
    <location>
        <begin position="38"/>
        <end position="61"/>
    </location>
</feature>
<reference evidence="3 5" key="1">
    <citation type="submission" date="2006-04" db="EMBL/GenBank/DDBJ databases">
        <authorList>
            <person name="Nierman W.C."/>
        </authorList>
    </citation>
    <scope>NUCLEOTIDE SEQUENCE [LARGE SCALE GENOMIC DNA]</scope>
    <source>
        <strain evidence="3 5">DW4/3-1</strain>
    </source>
</reference>
<dbReference type="HOGENOM" id="CLU_164807_0_0_7"/>
<dbReference type="EMBL" id="CP002271">
    <property type="protein sequence ID" value="ADO75871.1"/>
    <property type="molecule type" value="Genomic_DNA"/>
</dbReference>
<dbReference type="STRING" id="378806.STAUR_8116"/>
<evidence type="ECO:0000313" key="5">
    <source>
        <dbReference type="Proteomes" id="UP000032702"/>
    </source>
</evidence>
<dbReference type="OrthoDB" id="5383122at2"/>
<dbReference type="PATRIC" id="fig|378806.16.peg.7743"/>
<evidence type="ECO:0000313" key="2">
    <source>
        <dbReference type="EMBL" id="ADO75871.1"/>
    </source>
</evidence>
<dbReference type="Proteomes" id="UP000001351">
    <property type="component" value="Chromosome"/>
</dbReference>
<keyword evidence="1" id="KW-1133">Transmembrane helix</keyword>
<dbReference type="AlphaFoldDB" id="Q099Q6"/>
<keyword evidence="1" id="KW-0812">Transmembrane</keyword>
<reference evidence="2 4" key="2">
    <citation type="journal article" date="2011" name="Mol. Biol. Evol.">
        <title>Comparative genomic analysis of fruiting body formation in Myxococcales.</title>
        <authorList>
            <person name="Huntley S."/>
            <person name="Hamann N."/>
            <person name="Wegener-Feldbrugge S."/>
            <person name="Treuner-Lange A."/>
            <person name="Kube M."/>
            <person name="Reinhardt R."/>
            <person name="Klages S."/>
            <person name="Muller R."/>
            <person name="Ronning C.M."/>
            <person name="Nierman W.C."/>
            <person name="Sogaard-Andersen L."/>
        </authorList>
    </citation>
    <scope>NUCLEOTIDE SEQUENCE [LARGE SCALE GENOMIC DNA]</scope>
    <source>
        <strain evidence="2 4">DW4/3-1</strain>
    </source>
</reference>
<organism evidence="3 5">
    <name type="scientific">Stigmatella aurantiaca (strain DW4/3-1)</name>
    <dbReference type="NCBI Taxonomy" id="378806"/>
    <lineage>
        <taxon>Bacteria</taxon>
        <taxon>Pseudomonadati</taxon>
        <taxon>Myxococcota</taxon>
        <taxon>Myxococcia</taxon>
        <taxon>Myxococcales</taxon>
        <taxon>Cystobacterineae</taxon>
        <taxon>Archangiaceae</taxon>
        <taxon>Stigmatella</taxon>
    </lineage>
</organism>
<dbReference type="KEGG" id="sur:STAUR_8116"/>
<dbReference type="Proteomes" id="UP000032702">
    <property type="component" value="Unassembled WGS sequence"/>
</dbReference>